<dbReference type="AlphaFoldDB" id="A0A6J3LRV1"/>
<dbReference type="GeneID" id="54363724"/>
<dbReference type="RefSeq" id="XP_033455566.1">
    <property type="nucleotide sequence ID" value="XM_033605924.1"/>
</dbReference>
<reference evidence="2" key="2">
    <citation type="submission" date="2020-04" db="EMBL/GenBank/DDBJ databases">
        <authorList>
            <consortium name="NCBI Genome Project"/>
        </authorList>
    </citation>
    <scope>NUCLEOTIDE SEQUENCE</scope>
    <source>
        <strain evidence="2">CBS 342.82</strain>
    </source>
</reference>
<sequence length="56" mass="6345">MAGVRDPAFWKRFSTAVHKREEVVVDPEKNETAYVSLLPASTINPPLRPSLLILHF</sequence>
<name>A0A6J3LRV1_9PEZI</name>
<gene>
    <name evidence="2" type="ORF">K489DRAFT_384720</name>
</gene>
<reference evidence="2" key="3">
    <citation type="submission" date="2025-08" db="UniProtKB">
        <authorList>
            <consortium name="RefSeq"/>
        </authorList>
    </citation>
    <scope>IDENTIFICATION</scope>
    <source>
        <strain evidence="2">CBS 342.82</strain>
    </source>
</reference>
<protein>
    <submittedName>
        <fullName evidence="2">Uncharacterized protein</fullName>
    </submittedName>
</protein>
<dbReference type="OrthoDB" id="5353310at2759"/>
<reference evidence="2" key="1">
    <citation type="submission" date="2020-01" db="EMBL/GenBank/DDBJ databases">
        <authorList>
            <consortium name="DOE Joint Genome Institute"/>
            <person name="Haridas S."/>
            <person name="Albert R."/>
            <person name="Binder M."/>
            <person name="Bloem J."/>
            <person name="Labutti K."/>
            <person name="Salamov A."/>
            <person name="Andreopoulos B."/>
            <person name="Baker S.E."/>
            <person name="Barry K."/>
            <person name="Bills G."/>
            <person name="Bluhm B.H."/>
            <person name="Cannon C."/>
            <person name="Castanera R."/>
            <person name="Culley D.E."/>
            <person name="Daum C."/>
            <person name="Ezra D."/>
            <person name="Gonzalez J.B."/>
            <person name="Henrissat B."/>
            <person name="Kuo A."/>
            <person name="Liang C."/>
            <person name="Lipzen A."/>
            <person name="Lutzoni F."/>
            <person name="Magnuson J."/>
            <person name="Mondo S."/>
            <person name="Nolan M."/>
            <person name="Ohm R."/>
            <person name="Pangilinan J."/>
            <person name="Park H.-J."/>
            <person name="Ramirez L."/>
            <person name="Alfaro M."/>
            <person name="Sun H."/>
            <person name="Tritt A."/>
            <person name="Yoshinaga Y."/>
            <person name="Zwiers L.-H."/>
            <person name="Turgeon B.G."/>
            <person name="Goodwin S.B."/>
            <person name="Spatafora J.W."/>
            <person name="Crous P.W."/>
            <person name="Grigoriev I.V."/>
        </authorList>
    </citation>
    <scope>NUCLEOTIDE SEQUENCE</scope>
    <source>
        <strain evidence="2">CBS 342.82</strain>
    </source>
</reference>
<evidence type="ECO:0000313" key="1">
    <source>
        <dbReference type="Proteomes" id="UP000504637"/>
    </source>
</evidence>
<evidence type="ECO:0000313" key="2">
    <source>
        <dbReference type="RefSeq" id="XP_033455566.1"/>
    </source>
</evidence>
<organism evidence="2">
    <name type="scientific">Dissoconium aciculare CBS 342.82</name>
    <dbReference type="NCBI Taxonomy" id="1314786"/>
    <lineage>
        <taxon>Eukaryota</taxon>
        <taxon>Fungi</taxon>
        <taxon>Dikarya</taxon>
        <taxon>Ascomycota</taxon>
        <taxon>Pezizomycotina</taxon>
        <taxon>Dothideomycetes</taxon>
        <taxon>Dothideomycetidae</taxon>
        <taxon>Mycosphaerellales</taxon>
        <taxon>Dissoconiaceae</taxon>
        <taxon>Dissoconium</taxon>
    </lineage>
</organism>
<keyword evidence="1" id="KW-1185">Reference proteome</keyword>
<accession>A0A6J3LRV1</accession>
<dbReference type="Proteomes" id="UP000504637">
    <property type="component" value="Unplaced"/>
</dbReference>
<proteinExistence type="predicted"/>